<reference evidence="1 2" key="1">
    <citation type="submission" date="2015-08" db="EMBL/GenBank/DDBJ databases">
        <title>Next Generation Sequencing and Analysis of the Genome of Puccinia sorghi L Schw, the Causal Agent of Maize Common Rust.</title>
        <authorList>
            <person name="Rochi L."/>
            <person name="Burguener G."/>
            <person name="Darino M."/>
            <person name="Turjanski A."/>
            <person name="Kreff E."/>
            <person name="Dieguez M.J."/>
            <person name="Sacco F."/>
        </authorList>
    </citation>
    <scope>NUCLEOTIDE SEQUENCE [LARGE SCALE GENOMIC DNA]</scope>
    <source>
        <strain evidence="1 2">RO10H11247</strain>
    </source>
</reference>
<dbReference type="OrthoDB" id="2506572at2759"/>
<gene>
    <name evidence="1" type="ORF">VP01_2945g1</name>
</gene>
<dbReference type="EMBL" id="LAVV01007885">
    <property type="protein sequence ID" value="KNZ54445.1"/>
    <property type="molecule type" value="Genomic_DNA"/>
</dbReference>
<dbReference type="VEuPathDB" id="FungiDB:VP01_2945g1"/>
<keyword evidence="2" id="KW-1185">Reference proteome</keyword>
<name>A0A0L6V2S3_9BASI</name>
<dbReference type="Proteomes" id="UP000037035">
    <property type="component" value="Unassembled WGS sequence"/>
</dbReference>
<evidence type="ECO:0000313" key="1">
    <source>
        <dbReference type="EMBL" id="KNZ54445.1"/>
    </source>
</evidence>
<protein>
    <submittedName>
        <fullName evidence="1">Uncharacterized protein</fullName>
    </submittedName>
</protein>
<comment type="caution">
    <text evidence="1">The sequence shown here is derived from an EMBL/GenBank/DDBJ whole genome shotgun (WGS) entry which is preliminary data.</text>
</comment>
<accession>A0A0L6V2S3</accession>
<organism evidence="1 2">
    <name type="scientific">Puccinia sorghi</name>
    <dbReference type="NCBI Taxonomy" id="27349"/>
    <lineage>
        <taxon>Eukaryota</taxon>
        <taxon>Fungi</taxon>
        <taxon>Dikarya</taxon>
        <taxon>Basidiomycota</taxon>
        <taxon>Pucciniomycotina</taxon>
        <taxon>Pucciniomycetes</taxon>
        <taxon>Pucciniales</taxon>
        <taxon>Pucciniaceae</taxon>
        <taxon>Puccinia</taxon>
    </lineage>
</organism>
<evidence type="ECO:0000313" key="2">
    <source>
        <dbReference type="Proteomes" id="UP000037035"/>
    </source>
</evidence>
<sequence length="137" mass="15500">MIKILFASQCFSPAFYTIFFAHKSTEVVSKKGLIIQPVNWCSSQFSKLSRQLDQIHINKRINLQGPQNVQAFNLEQIRKPDDTPAANTPFKNVPHNFPINCHSSKYIGTISALENQILSTRPPLDFSKLLLITTISI</sequence>
<proteinExistence type="predicted"/>
<dbReference type="AlphaFoldDB" id="A0A0L6V2S3"/>